<reference evidence="3 4" key="1">
    <citation type="submission" date="2014-02" db="EMBL/GenBank/DDBJ databases">
        <authorList>
            <person name="Young C.-C."/>
            <person name="Hameed A."/>
            <person name="Huang H.-C."/>
            <person name="Shahina M."/>
        </authorList>
    </citation>
    <scope>NUCLEOTIDE SEQUENCE [LARGE SCALE GENOMIC DNA]</scope>
    <source>
        <strain evidence="3 4">CC-SAMT-1</strain>
    </source>
</reference>
<dbReference type="FunFam" id="3.30.70.100:FF:000001">
    <property type="entry name" value="ATPase copper transporting beta"/>
    <property type="match status" value="1"/>
</dbReference>
<dbReference type="EMBL" id="CP007202">
    <property type="protein sequence ID" value="AJR02675.1"/>
    <property type="molecule type" value="Genomic_DNA"/>
</dbReference>
<dbReference type="RefSeq" id="WP_044637352.1">
    <property type="nucleotide sequence ID" value="NZ_CP007202.1"/>
</dbReference>
<keyword evidence="4" id="KW-1185">Reference proteome</keyword>
<dbReference type="SUPFAM" id="SSF55008">
    <property type="entry name" value="HMA, heavy metal-associated domain"/>
    <property type="match status" value="1"/>
</dbReference>
<gene>
    <name evidence="3" type="ORF">AW14_02450</name>
</gene>
<feature type="domain" description="HMA" evidence="2">
    <location>
        <begin position="50"/>
        <end position="117"/>
    </location>
</feature>
<dbReference type="PROSITE" id="PS51257">
    <property type="entry name" value="PROKAR_LIPOPROTEIN"/>
    <property type="match status" value="1"/>
</dbReference>
<sequence>MHIIKKIFAVTVTSIMVLSCKNESNPEVKTIEVATTSVAKATLDPNATYAKVEFTIEGMTCAMGCAKTIENKIAKMTGVKSSVVDFDKQLAMVEYDVAKVTPETLEQTVVSVSNQYKVKDIKTITSLE</sequence>
<dbReference type="KEGG" id="sze:AW14_02450"/>
<dbReference type="OrthoDB" id="1178902at2"/>
<dbReference type="CDD" id="cd00371">
    <property type="entry name" value="HMA"/>
    <property type="match status" value="1"/>
</dbReference>
<protein>
    <submittedName>
        <fullName evidence="3">Heavy metal transporter</fullName>
    </submittedName>
</protein>
<evidence type="ECO:0000313" key="4">
    <source>
        <dbReference type="Proteomes" id="UP000032229"/>
    </source>
</evidence>
<dbReference type="InterPro" id="IPR036163">
    <property type="entry name" value="HMA_dom_sf"/>
</dbReference>
<proteinExistence type="predicted"/>
<dbReference type="GO" id="GO:0046872">
    <property type="term" value="F:metal ion binding"/>
    <property type="evidence" value="ECO:0007669"/>
    <property type="project" value="UniProtKB-KW"/>
</dbReference>
<dbReference type="InterPro" id="IPR006121">
    <property type="entry name" value="HMA_dom"/>
</dbReference>
<evidence type="ECO:0000256" key="1">
    <source>
        <dbReference type="ARBA" id="ARBA00022723"/>
    </source>
</evidence>
<dbReference type="HOGENOM" id="CLU_134973_1_0_10"/>
<dbReference type="Pfam" id="PF00403">
    <property type="entry name" value="HMA"/>
    <property type="match status" value="1"/>
</dbReference>
<dbReference type="Proteomes" id="UP000032229">
    <property type="component" value="Chromosome"/>
</dbReference>
<dbReference type="STRING" id="1454006.AW14_02450"/>
<dbReference type="Gene3D" id="3.30.70.100">
    <property type="match status" value="1"/>
</dbReference>
<dbReference type="AlphaFoldDB" id="A0A0C5WIZ3"/>
<organism evidence="3 4">
    <name type="scientific">Siansivirga zeaxanthinifaciens CC-SAMT-1</name>
    <dbReference type="NCBI Taxonomy" id="1454006"/>
    <lineage>
        <taxon>Bacteria</taxon>
        <taxon>Pseudomonadati</taxon>
        <taxon>Bacteroidota</taxon>
        <taxon>Flavobacteriia</taxon>
        <taxon>Flavobacteriales</taxon>
        <taxon>Flavobacteriaceae</taxon>
        <taxon>Siansivirga</taxon>
    </lineage>
</organism>
<keyword evidence="1" id="KW-0479">Metal-binding</keyword>
<name>A0A0C5WIZ3_9FLAO</name>
<dbReference type="PROSITE" id="PS50846">
    <property type="entry name" value="HMA_2"/>
    <property type="match status" value="1"/>
</dbReference>
<evidence type="ECO:0000259" key="2">
    <source>
        <dbReference type="PROSITE" id="PS50846"/>
    </source>
</evidence>
<accession>A0A0C5WIZ3</accession>
<evidence type="ECO:0000313" key="3">
    <source>
        <dbReference type="EMBL" id="AJR02675.1"/>
    </source>
</evidence>